<feature type="domain" description="F-box" evidence="2">
    <location>
        <begin position="29"/>
        <end position="75"/>
    </location>
</feature>
<dbReference type="Pfam" id="PF07734">
    <property type="entry name" value="FBA_1"/>
    <property type="match status" value="1"/>
</dbReference>
<dbReference type="InterPro" id="IPR001810">
    <property type="entry name" value="F-box_dom"/>
</dbReference>
<dbReference type="Gene3D" id="1.20.1280.50">
    <property type="match status" value="1"/>
</dbReference>
<feature type="region of interest" description="Disordered" evidence="1">
    <location>
        <begin position="1"/>
        <end position="27"/>
    </location>
</feature>
<dbReference type="PROSITE" id="PS50181">
    <property type="entry name" value="FBOX"/>
    <property type="match status" value="1"/>
</dbReference>
<dbReference type="Proteomes" id="UP001341840">
    <property type="component" value="Unassembled WGS sequence"/>
</dbReference>
<reference evidence="3 4" key="1">
    <citation type="journal article" date="2023" name="Plants (Basel)">
        <title>Bridging the Gap: Combining Genomics and Transcriptomics Approaches to Understand Stylosanthes scabra, an Orphan Legume from the Brazilian Caatinga.</title>
        <authorList>
            <person name="Ferreira-Neto J.R.C."/>
            <person name="da Silva M.D."/>
            <person name="Binneck E."/>
            <person name="de Melo N.F."/>
            <person name="da Silva R.H."/>
            <person name="de Melo A.L.T.M."/>
            <person name="Pandolfi V."/>
            <person name="Bustamante F.O."/>
            <person name="Brasileiro-Vidal A.C."/>
            <person name="Benko-Iseppon A.M."/>
        </authorList>
    </citation>
    <scope>NUCLEOTIDE SEQUENCE [LARGE SCALE GENOMIC DNA]</scope>
    <source>
        <tissue evidence="3">Leaves</tissue>
    </source>
</reference>
<dbReference type="PANTHER" id="PTHR31672">
    <property type="entry name" value="BNACNNG10540D PROTEIN"/>
    <property type="match status" value="1"/>
</dbReference>
<keyword evidence="4" id="KW-1185">Reference proteome</keyword>
<comment type="caution">
    <text evidence="3">The sequence shown here is derived from an EMBL/GenBank/DDBJ whole genome shotgun (WGS) entry which is preliminary data.</text>
</comment>
<accession>A0ABU6UVU9</accession>
<sequence length="370" mass="42680">MNWQNPNDRKNRRRQKSGLSMEKEKHKQKSIYETLPLELIQRILLRLPVKQLARLRCVSKLWQSLISDPEFVEYHLHYSPAPTHVCLFESDSTEGHFVHLEQVLNGNNYSIKSVSFPFKKKPPSDFRVMGSCRGFAALFVTPCCLYGFGYEQSHDDYLVVVASFYRGGQQRLDCFSLRTNSWINLDFAITQISLGFFEWKSCGLFLNGSIHWLSSSLINPYGETLLIFDLKEIIFSKISLPEQLVKCHSPELVVLGGCLAFYSRDYGKQKTEIWVMKEYNVQSSWTLYEIPGGYFIPLCLSNDSDVIALASTSGYRPLKFVKYSTRGELFQQYSCSIDYANYSVYTESLLLLPNDSKPKDNNNNKKKNVM</sequence>
<evidence type="ECO:0000313" key="4">
    <source>
        <dbReference type="Proteomes" id="UP001341840"/>
    </source>
</evidence>
<dbReference type="PANTHER" id="PTHR31672:SF13">
    <property type="entry name" value="F-BOX PROTEIN CPR30-LIKE"/>
    <property type="match status" value="1"/>
</dbReference>
<dbReference type="InterPro" id="IPR050796">
    <property type="entry name" value="SCF_F-box_component"/>
</dbReference>
<dbReference type="InterPro" id="IPR017451">
    <property type="entry name" value="F-box-assoc_interact_dom"/>
</dbReference>
<dbReference type="Pfam" id="PF00646">
    <property type="entry name" value="F-box"/>
    <property type="match status" value="1"/>
</dbReference>
<dbReference type="InterPro" id="IPR006527">
    <property type="entry name" value="F-box-assoc_dom_typ1"/>
</dbReference>
<evidence type="ECO:0000256" key="1">
    <source>
        <dbReference type="SAM" id="MobiDB-lite"/>
    </source>
</evidence>
<name>A0ABU6UVU9_9FABA</name>
<protein>
    <recommendedName>
        <fullName evidence="2">F-box domain-containing protein</fullName>
    </recommendedName>
</protein>
<organism evidence="3 4">
    <name type="scientific">Stylosanthes scabra</name>
    <dbReference type="NCBI Taxonomy" id="79078"/>
    <lineage>
        <taxon>Eukaryota</taxon>
        <taxon>Viridiplantae</taxon>
        <taxon>Streptophyta</taxon>
        <taxon>Embryophyta</taxon>
        <taxon>Tracheophyta</taxon>
        <taxon>Spermatophyta</taxon>
        <taxon>Magnoliopsida</taxon>
        <taxon>eudicotyledons</taxon>
        <taxon>Gunneridae</taxon>
        <taxon>Pentapetalae</taxon>
        <taxon>rosids</taxon>
        <taxon>fabids</taxon>
        <taxon>Fabales</taxon>
        <taxon>Fabaceae</taxon>
        <taxon>Papilionoideae</taxon>
        <taxon>50 kb inversion clade</taxon>
        <taxon>dalbergioids sensu lato</taxon>
        <taxon>Dalbergieae</taxon>
        <taxon>Pterocarpus clade</taxon>
        <taxon>Stylosanthes</taxon>
    </lineage>
</organism>
<gene>
    <name evidence="3" type="ORF">PIB30_097775</name>
</gene>
<proteinExistence type="predicted"/>
<evidence type="ECO:0000259" key="2">
    <source>
        <dbReference type="PROSITE" id="PS50181"/>
    </source>
</evidence>
<dbReference type="SUPFAM" id="SSF81383">
    <property type="entry name" value="F-box domain"/>
    <property type="match status" value="1"/>
</dbReference>
<dbReference type="SMART" id="SM00256">
    <property type="entry name" value="FBOX"/>
    <property type="match status" value="1"/>
</dbReference>
<evidence type="ECO:0000313" key="3">
    <source>
        <dbReference type="EMBL" id="MED6165246.1"/>
    </source>
</evidence>
<dbReference type="InterPro" id="IPR036047">
    <property type="entry name" value="F-box-like_dom_sf"/>
</dbReference>
<dbReference type="NCBIfam" id="TIGR01640">
    <property type="entry name" value="F_box_assoc_1"/>
    <property type="match status" value="1"/>
</dbReference>
<dbReference type="CDD" id="cd22157">
    <property type="entry name" value="F-box_AtFBW1-like"/>
    <property type="match status" value="1"/>
</dbReference>
<dbReference type="EMBL" id="JASCZI010123262">
    <property type="protein sequence ID" value="MED6165246.1"/>
    <property type="molecule type" value="Genomic_DNA"/>
</dbReference>